<comment type="caution">
    <text evidence="2">The sequence shown here is derived from an EMBL/GenBank/DDBJ whole genome shotgun (WGS) entry which is preliminary data.</text>
</comment>
<feature type="region of interest" description="Disordered" evidence="1">
    <location>
        <begin position="27"/>
        <end position="63"/>
    </location>
</feature>
<feature type="compositionally biased region" description="Low complexity" evidence="1">
    <location>
        <begin position="48"/>
        <end position="63"/>
    </location>
</feature>
<gene>
    <name evidence="2" type="ORF">niasHT_021661</name>
</gene>
<protein>
    <submittedName>
        <fullName evidence="2">Uncharacterized protein</fullName>
    </submittedName>
</protein>
<dbReference type="AlphaFoldDB" id="A0ABD2JST0"/>
<proteinExistence type="predicted"/>
<evidence type="ECO:0000313" key="3">
    <source>
        <dbReference type="Proteomes" id="UP001620626"/>
    </source>
</evidence>
<keyword evidence="3" id="KW-1185">Reference proteome</keyword>
<evidence type="ECO:0000256" key="1">
    <source>
        <dbReference type="SAM" id="MobiDB-lite"/>
    </source>
</evidence>
<sequence>MHFAAPRYDMTRFGDVFRATPCQVKEPPINVAPTTPYSEHREPMAIGMPPQTQMPPAYQQQQPMVGQVPSPAQFYCEKEPLMMVMMEEGEMFN</sequence>
<name>A0ABD2JST0_9BILA</name>
<reference evidence="2 3" key="1">
    <citation type="submission" date="2024-10" db="EMBL/GenBank/DDBJ databases">
        <authorList>
            <person name="Kim D."/>
        </authorList>
    </citation>
    <scope>NUCLEOTIDE SEQUENCE [LARGE SCALE GENOMIC DNA]</scope>
    <source>
        <strain evidence="2">BH-2024</strain>
    </source>
</reference>
<evidence type="ECO:0000313" key="2">
    <source>
        <dbReference type="EMBL" id="KAL3093595.1"/>
    </source>
</evidence>
<organism evidence="2 3">
    <name type="scientific">Heterodera trifolii</name>
    <dbReference type="NCBI Taxonomy" id="157864"/>
    <lineage>
        <taxon>Eukaryota</taxon>
        <taxon>Metazoa</taxon>
        <taxon>Ecdysozoa</taxon>
        <taxon>Nematoda</taxon>
        <taxon>Chromadorea</taxon>
        <taxon>Rhabditida</taxon>
        <taxon>Tylenchina</taxon>
        <taxon>Tylenchomorpha</taxon>
        <taxon>Tylenchoidea</taxon>
        <taxon>Heteroderidae</taxon>
        <taxon>Heteroderinae</taxon>
        <taxon>Heterodera</taxon>
    </lineage>
</organism>
<accession>A0ABD2JST0</accession>
<dbReference type="Proteomes" id="UP001620626">
    <property type="component" value="Unassembled WGS sequence"/>
</dbReference>
<dbReference type="EMBL" id="JBICBT010000911">
    <property type="protein sequence ID" value="KAL3093595.1"/>
    <property type="molecule type" value="Genomic_DNA"/>
</dbReference>